<dbReference type="PIRSF" id="PIRSF000538">
    <property type="entry name" value="GlpK"/>
    <property type="match status" value="1"/>
</dbReference>
<dbReference type="Proteomes" id="UP000199558">
    <property type="component" value="Unassembled WGS sequence"/>
</dbReference>
<name>A0A1A9BB27_9ACTN</name>
<keyword evidence="2" id="KW-0547">Nucleotide-binding</keyword>
<dbReference type="PANTHER" id="PTHR43435:SF4">
    <property type="entry name" value="FGGY CARBOHYDRATE KINASE DOMAIN-CONTAINING PROTEIN"/>
    <property type="match status" value="1"/>
</dbReference>
<dbReference type="PROSITE" id="PS00445">
    <property type="entry name" value="FGGY_KINASES_2"/>
    <property type="match status" value="1"/>
</dbReference>
<comment type="pathway">
    <text evidence="8">Carbohydrate degradation; L-arabinose degradation via L-ribulose; D-xylulose 5-phosphate from L-arabinose (bacterial route): step 2/3.</text>
</comment>
<dbReference type="InterPro" id="IPR018484">
    <property type="entry name" value="FGGY_N"/>
</dbReference>
<evidence type="ECO:0000256" key="1">
    <source>
        <dbReference type="ARBA" id="ARBA00022679"/>
    </source>
</evidence>
<keyword evidence="12" id="KW-1185">Reference proteome</keyword>
<dbReference type="InterPro" id="IPR018485">
    <property type="entry name" value="FGGY_C"/>
</dbReference>
<dbReference type="GO" id="GO:0005737">
    <property type="term" value="C:cytoplasm"/>
    <property type="evidence" value="ECO:0007669"/>
    <property type="project" value="TreeGrafter"/>
</dbReference>
<dbReference type="GO" id="GO:0019150">
    <property type="term" value="F:D-ribulokinase activity"/>
    <property type="evidence" value="ECO:0007669"/>
    <property type="project" value="TreeGrafter"/>
</dbReference>
<dbReference type="Gene3D" id="3.30.420.40">
    <property type="match status" value="2"/>
</dbReference>
<dbReference type="AlphaFoldDB" id="A0A1A9BB27"/>
<dbReference type="InterPro" id="IPR000577">
    <property type="entry name" value="Carb_kinase_FGGY"/>
</dbReference>
<dbReference type="InterPro" id="IPR018483">
    <property type="entry name" value="Carb_kinase_FGGY_CS"/>
</dbReference>
<evidence type="ECO:0000313" key="11">
    <source>
        <dbReference type="EMBL" id="SBT66358.1"/>
    </source>
</evidence>
<dbReference type="CDD" id="cd07781">
    <property type="entry name" value="ASKHA_NBD_FGGY_L-RBK"/>
    <property type="match status" value="1"/>
</dbReference>
<gene>
    <name evidence="11" type="ORF">GA0070622_3376</name>
</gene>
<dbReference type="STRING" id="946078.GA0070622_3376"/>
<reference evidence="12" key="1">
    <citation type="submission" date="2016-06" db="EMBL/GenBank/DDBJ databases">
        <authorList>
            <person name="Varghese N."/>
            <person name="Submissions Spin"/>
        </authorList>
    </citation>
    <scope>NUCLEOTIDE SEQUENCE [LARGE SCALE GENOMIC DNA]</scope>
    <source>
        <strain evidence="12">DSM 45794</strain>
    </source>
</reference>
<evidence type="ECO:0000256" key="8">
    <source>
        <dbReference type="RuleBase" id="RU003455"/>
    </source>
</evidence>
<comment type="catalytic activity">
    <reaction evidence="8">
        <text>L-ribulose + ATP = L-ribulose 5-phosphate + ADP + H(+)</text>
        <dbReference type="Rhea" id="RHEA:22072"/>
        <dbReference type="ChEBI" id="CHEBI:15378"/>
        <dbReference type="ChEBI" id="CHEBI:16880"/>
        <dbReference type="ChEBI" id="CHEBI:30616"/>
        <dbReference type="ChEBI" id="CHEBI:58226"/>
        <dbReference type="ChEBI" id="CHEBI:456216"/>
        <dbReference type="EC" id="2.7.1.16"/>
    </reaction>
</comment>
<keyword evidence="6 8" id="KW-0119">Carbohydrate metabolism</keyword>
<evidence type="ECO:0000259" key="10">
    <source>
        <dbReference type="Pfam" id="PF02782"/>
    </source>
</evidence>
<dbReference type="SUPFAM" id="SSF53067">
    <property type="entry name" value="Actin-like ATPase domain"/>
    <property type="match status" value="2"/>
</dbReference>
<dbReference type="GO" id="GO:0008741">
    <property type="term" value="F:ribulokinase activity"/>
    <property type="evidence" value="ECO:0007669"/>
    <property type="project" value="UniProtKB-UniRule"/>
</dbReference>
<evidence type="ECO:0000259" key="9">
    <source>
        <dbReference type="Pfam" id="PF00370"/>
    </source>
</evidence>
<sequence length="557" mass="58343">MGRFVVGVDLGTLSGRAVVVDVVDGAERGSAVHTYRHGVLTERLPGGPALPPGWALQDPADHVEVLRTAVPAAVRAAGIDPAEVVGVGVDATSCTVLPTLADGTPLAELPDLRDRPHAWPKLWKHHAAQRQAERITALAGARGEGWLTRYGGRVSAEWQLAKALEALEEDPAVFHRAQHWVETADWLVRRLCGRATRNASAAGFKGLRQDGRDPDAGFLAALHPELPDLLAKLDHGPLLPPAARAGLLTEEAAGWTGLPAGVPVAAGAIDAHVTAAAARTVAPGRMLAVLGTSTCLILNAEHRHEVPGVCGVVADGVTAGHWGYEAGQSGVGDIFAWYVERGLPAAYAEEAARRGLSPQDLLDALAADQPVGGHGLLALDWHSGNRSVLMDHELSGVLVGLTLATRPEDIWRALLEATAFGARTVLEAFGSAGLAVDELTVAGGLTANRLLLRVYADVLRRPLHVLATAHPAALGAAIHAAVAAGVYPDVERASAAMGAAHRETVQPDPARADAYDDLYADYRALHDHFGRGGTDLLHRLHARRAPRPAPADPSSPG</sequence>
<evidence type="ECO:0000256" key="3">
    <source>
        <dbReference type="ARBA" id="ARBA00022777"/>
    </source>
</evidence>
<dbReference type="Pfam" id="PF00370">
    <property type="entry name" value="FGGY_N"/>
    <property type="match status" value="1"/>
</dbReference>
<dbReference type="InterPro" id="IPR043129">
    <property type="entry name" value="ATPase_NBD"/>
</dbReference>
<keyword evidence="3 8" id="KW-0418">Kinase</keyword>
<organism evidence="11 12">
    <name type="scientific">Micromonospora sediminicola</name>
    <dbReference type="NCBI Taxonomy" id="946078"/>
    <lineage>
        <taxon>Bacteria</taxon>
        <taxon>Bacillati</taxon>
        <taxon>Actinomycetota</taxon>
        <taxon>Actinomycetes</taxon>
        <taxon>Micromonosporales</taxon>
        <taxon>Micromonosporaceae</taxon>
        <taxon>Micromonospora</taxon>
    </lineage>
</organism>
<evidence type="ECO:0000313" key="12">
    <source>
        <dbReference type="Proteomes" id="UP000199558"/>
    </source>
</evidence>
<accession>A0A1A9BB27</accession>
<dbReference type="OrthoDB" id="9805576at2"/>
<evidence type="ECO:0000256" key="2">
    <source>
        <dbReference type="ARBA" id="ARBA00022741"/>
    </source>
</evidence>
<dbReference type="RefSeq" id="WP_091574163.1">
    <property type="nucleotide sequence ID" value="NZ_FLRH01000003.1"/>
</dbReference>
<dbReference type="EMBL" id="FLRH01000003">
    <property type="protein sequence ID" value="SBT66358.1"/>
    <property type="molecule type" value="Genomic_DNA"/>
</dbReference>
<dbReference type="NCBIfam" id="NF003154">
    <property type="entry name" value="PRK04123.1"/>
    <property type="match status" value="1"/>
</dbReference>
<dbReference type="Pfam" id="PF02782">
    <property type="entry name" value="FGGY_C"/>
    <property type="match status" value="1"/>
</dbReference>
<dbReference type="GO" id="GO:0005524">
    <property type="term" value="F:ATP binding"/>
    <property type="evidence" value="ECO:0007669"/>
    <property type="project" value="UniProtKB-UniRule"/>
</dbReference>
<keyword evidence="4" id="KW-0067">ATP-binding</keyword>
<keyword evidence="5 8" id="KW-0054">Arabinose catabolism</keyword>
<dbReference type="InterPro" id="IPR005929">
    <property type="entry name" value="Ribulokinase"/>
</dbReference>
<evidence type="ECO:0000256" key="4">
    <source>
        <dbReference type="ARBA" id="ARBA00022840"/>
    </source>
</evidence>
<proteinExistence type="inferred from homology"/>
<evidence type="ECO:0000256" key="6">
    <source>
        <dbReference type="ARBA" id="ARBA00023277"/>
    </source>
</evidence>
<dbReference type="PANTHER" id="PTHR43435">
    <property type="entry name" value="RIBULOKINASE"/>
    <property type="match status" value="1"/>
</dbReference>
<dbReference type="GO" id="GO:0019569">
    <property type="term" value="P:L-arabinose catabolic process to D-xylulose 5-phosphate"/>
    <property type="evidence" value="ECO:0007669"/>
    <property type="project" value="UniProtKB-UniPathway"/>
</dbReference>
<evidence type="ECO:0000256" key="5">
    <source>
        <dbReference type="ARBA" id="ARBA00022935"/>
    </source>
</evidence>
<dbReference type="UniPathway" id="UPA00145">
    <property type="reaction ID" value="UER00566"/>
</dbReference>
<protein>
    <recommendedName>
        <fullName evidence="7 8">Ribulokinase</fullName>
        <ecNumber evidence="7 8">2.7.1.16</ecNumber>
    </recommendedName>
</protein>
<dbReference type="EC" id="2.7.1.16" evidence="7 8"/>
<feature type="domain" description="Carbohydrate kinase FGGY N-terminal" evidence="9">
    <location>
        <begin position="5"/>
        <end position="275"/>
    </location>
</feature>
<keyword evidence="1 8" id="KW-0808">Transferase</keyword>
<feature type="domain" description="Carbohydrate kinase FGGY C-terminal" evidence="10">
    <location>
        <begin position="287"/>
        <end position="484"/>
    </location>
</feature>
<dbReference type="NCBIfam" id="TIGR01234">
    <property type="entry name" value="L-ribulokinase"/>
    <property type="match status" value="1"/>
</dbReference>
<comment type="similarity">
    <text evidence="8">Belongs to the ribulokinase family.</text>
</comment>
<evidence type="ECO:0000256" key="7">
    <source>
        <dbReference type="NCBIfam" id="TIGR01234"/>
    </source>
</evidence>